<proteinExistence type="predicted"/>
<dbReference type="RefSeq" id="WP_085250497.1">
    <property type="nucleotide sequence ID" value="NZ_CAJMWJ010000001.1"/>
</dbReference>
<evidence type="ECO:0000313" key="2">
    <source>
        <dbReference type="Proteomes" id="UP000193087"/>
    </source>
</evidence>
<evidence type="ECO:0000313" key="1">
    <source>
        <dbReference type="EMBL" id="ORW79570.1"/>
    </source>
</evidence>
<keyword evidence="2" id="KW-1185">Reference proteome</keyword>
<dbReference type="AlphaFoldDB" id="A0A1X2CUI4"/>
<dbReference type="Pfam" id="PF10824">
    <property type="entry name" value="T7SS_ESX_EspC"/>
    <property type="match status" value="1"/>
</dbReference>
<dbReference type="OrthoDB" id="9937142at2"/>
<dbReference type="GeneID" id="93495142"/>
<dbReference type="EMBL" id="LQPQ01000073">
    <property type="protein sequence ID" value="ORW79570.1"/>
    <property type="molecule type" value="Genomic_DNA"/>
</dbReference>
<gene>
    <name evidence="1" type="ORF">AWC22_18720</name>
</gene>
<comment type="caution">
    <text evidence="1">The sequence shown here is derived from an EMBL/GenBank/DDBJ whole genome shotgun (WGS) entry which is preliminary data.</text>
</comment>
<dbReference type="STRING" id="486698.AWC22_18720"/>
<evidence type="ECO:0008006" key="3">
    <source>
        <dbReference type="Google" id="ProtNLM"/>
    </source>
</evidence>
<accession>A0A1X2CUI4</accession>
<sequence length="104" mass="10476">MSLRFETGDVAAFAGKHDAVAAQILAAATPDPAMTAAMSSAFGPAGAILTDAVAAFDAALFAAGTDLSKDFHDFANTTRSVVKNLLRTDAASGNRVGASTTTQI</sequence>
<dbReference type="GO" id="GO:0009306">
    <property type="term" value="P:protein secretion"/>
    <property type="evidence" value="ECO:0007669"/>
    <property type="project" value="InterPro"/>
</dbReference>
<organism evidence="1 2">
    <name type="scientific">Mycobacterium riyadhense</name>
    <dbReference type="NCBI Taxonomy" id="486698"/>
    <lineage>
        <taxon>Bacteria</taxon>
        <taxon>Bacillati</taxon>
        <taxon>Actinomycetota</taxon>
        <taxon>Actinomycetes</taxon>
        <taxon>Mycobacteriales</taxon>
        <taxon>Mycobacteriaceae</taxon>
        <taxon>Mycobacterium</taxon>
    </lineage>
</organism>
<protein>
    <recommendedName>
        <fullName evidence="3">ESX-1 secretion-associated protein</fullName>
    </recommendedName>
</protein>
<name>A0A1X2CUI4_9MYCO</name>
<reference evidence="1 2" key="1">
    <citation type="submission" date="2016-01" db="EMBL/GenBank/DDBJ databases">
        <title>The new phylogeny of the genus Mycobacterium.</title>
        <authorList>
            <person name="Tarcisio F."/>
            <person name="Conor M."/>
            <person name="Antonella G."/>
            <person name="Elisabetta G."/>
            <person name="Giulia F.S."/>
            <person name="Sara T."/>
            <person name="Anna F."/>
            <person name="Clotilde B."/>
            <person name="Roberto B."/>
            <person name="Veronica D.S."/>
            <person name="Fabio R."/>
            <person name="Monica P."/>
            <person name="Olivier J."/>
            <person name="Enrico T."/>
            <person name="Nicola S."/>
        </authorList>
    </citation>
    <scope>NUCLEOTIDE SEQUENCE [LARGE SCALE GENOMIC DNA]</scope>
    <source>
        <strain evidence="1 2">DSM 45176</strain>
    </source>
</reference>
<dbReference type="InterPro" id="IPR022536">
    <property type="entry name" value="EspC"/>
</dbReference>
<dbReference type="Proteomes" id="UP000193087">
    <property type="component" value="Unassembled WGS sequence"/>
</dbReference>